<keyword evidence="4" id="KW-1185">Reference proteome</keyword>
<protein>
    <submittedName>
        <fullName evidence="3">Short-chain dehydrogenase</fullName>
    </submittedName>
</protein>
<dbReference type="PANTHER" id="PTHR42879:SF6">
    <property type="entry name" value="NADPH-DEPENDENT REDUCTASE BACG"/>
    <property type="match status" value="1"/>
</dbReference>
<dbReference type="OrthoDB" id="9793325at2"/>
<dbReference type="Pfam" id="PF00106">
    <property type="entry name" value="adh_short"/>
    <property type="match status" value="1"/>
</dbReference>
<dbReference type="InterPro" id="IPR002347">
    <property type="entry name" value="SDR_fam"/>
</dbReference>
<dbReference type="Gene3D" id="3.40.50.720">
    <property type="entry name" value="NAD(P)-binding Rossmann-like Domain"/>
    <property type="match status" value="1"/>
</dbReference>
<dbReference type="PRINTS" id="PR00081">
    <property type="entry name" value="GDHRDH"/>
</dbReference>
<name>A0A1T5A3Z9_9SPHN</name>
<proteinExistence type="inferred from homology"/>
<dbReference type="PROSITE" id="PS00061">
    <property type="entry name" value="ADH_SHORT"/>
    <property type="match status" value="1"/>
</dbReference>
<evidence type="ECO:0000256" key="1">
    <source>
        <dbReference type="ARBA" id="ARBA00006484"/>
    </source>
</evidence>
<dbReference type="Proteomes" id="UP000189818">
    <property type="component" value="Unassembled WGS sequence"/>
</dbReference>
<dbReference type="InterPro" id="IPR020904">
    <property type="entry name" value="Sc_DH/Rdtase_CS"/>
</dbReference>
<reference evidence="4" key="1">
    <citation type="submission" date="2017-02" db="EMBL/GenBank/DDBJ databases">
        <authorList>
            <person name="Varghese N."/>
            <person name="Submissions S."/>
        </authorList>
    </citation>
    <scope>NUCLEOTIDE SEQUENCE [LARGE SCALE GENOMIC DNA]</scope>
    <source>
        <strain evidence="4">UM2</strain>
    </source>
</reference>
<dbReference type="InterPro" id="IPR050259">
    <property type="entry name" value="SDR"/>
</dbReference>
<gene>
    <name evidence="3" type="ORF">SAMN06295920_101564</name>
</gene>
<accession>A0A1T5A3Z9</accession>
<dbReference type="RefSeq" id="WP_079646491.1">
    <property type="nucleotide sequence ID" value="NZ_FUYM01000001.1"/>
</dbReference>
<dbReference type="InterPro" id="IPR036291">
    <property type="entry name" value="NAD(P)-bd_dom_sf"/>
</dbReference>
<dbReference type="PRINTS" id="PR00080">
    <property type="entry name" value="SDRFAMILY"/>
</dbReference>
<evidence type="ECO:0000256" key="2">
    <source>
        <dbReference type="RuleBase" id="RU000363"/>
    </source>
</evidence>
<dbReference type="PANTHER" id="PTHR42879">
    <property type="entry name" value="3-OXOACYL-(ACYL-CARRIER-PROTEIN) REDUCTASE"/>
    <property type="match status" value="1"/>
</dbReference>
<dbReference type="AlphaFoldDB" id="A0A1T5A3Z9"/>
<dbReference type="SUPFAM" id="SSF51735">
    <property type="entry name" value="NAD(P)-binding Rossmann-fold domains"/>
    <property type="match status" value="1"/>
</dbReference>
<comment type="similarity">
    <text evidence="1 2">Belongs to the short-chain dehydrogenases/reductases (SDR) family.</text>
</comment>
<evidence type="ECO:0000313" key="3">
    <source>
        <dbReference type="EMBL" id="SKB29732.1"/>
    </source>
</evidence>
<evidence type="ECO:0000313" key="4">
    <source>
        <dbReference type="Proteomes" id="UP000189818"/>
    </source>
</evidence>
<dbReference type="GO" id="GO:0032787">
    <property type="term" value="P:monocarboxylic acid metabolic process"/>
    <property type="evidence" value="ECO:0007669"/>
    <property type="project" value="UniProtKB-ARBA"/>
</dbReference>
<dbReference type="STRING" id="439228.SAMN06295920_101564"/>
<sequence length="262" mass="26128">MDLRLTGKRALVTGSSSGIGAAAARMLAEEGCAVVVHGRDPARAETVAAGIREAGGTAHVALGDLATPDGADAVIAAVRAIWPDGPDILVNNAGGSAASPQAWEEIADETWLASYQKNVVAAVRLIRAFLPAMKARGWGRLIQVGSASGAQPVPVLPDYAAAKAAINNMSVALARTLAGSGVTANTVSPGRTLTPAVERAFAGRGANAAWSADQGDGGSAGAVAIGTPEDIAFAICTIASPRSGFVTGANIRVDGGQVKGVN</sequence>
<dbReference type="EMBL" id="FUYM01000001">
    <property type="protein sequence ID" value="SKB29732.1"/>
    <property type="molecule type" value="Genomic_DNA"/>
</dbReference>
<organism evidence="3 4">
    <name type="scientific">Rhizorhabdus histidinilytica</name>
    <dbReference type="NCBI Taxonomy" id="439228"/>
    <lineage>
        <taxon>Bacteria</taxon>
        <taxon>Pseudomonadati</taxon>
        <taxon>Pseudomonadota</taxon>
        <taxon>Alphaproteobacteria</taxon>
        <taxon>Sphingomonadales</taxon>
        <taxon>Sphingomonadaceae</taxon>
        <taxon>Rhizorhabdus</taxon>
    </lineage>
</organism>